<gene>
    <name evidence="1" type="ORF">AGABI1DRAFT_115255</name>
</gene>
<dbReference type="RefSeq" id="XP_007331975.1">
    <property type="nucleotide sequence ID" value="XM_007331913.1"/>
</dbReference>
<dbReference type="HOGENOM" id="CLU_3037772_0_0_1"/>
<evidence type="ECO:0000313" key="1">
    <source>
        <dbReference type="EMBL" id="EKM77324.1"/>
    </source>
</evidence>
<proteinExistence type="predicted"/>
<dbReference type="EMBL" id="JH971396">
    <property type="protein sequence ID" value="EKM77324.1"/>
    <property type="molecule type" value="Genomic_DNA"/>
</dbReference>
<protein>
    <submittedName>
        <fullName evidence="1">Uncharacterized protein</fullName>
    </submittedName>
</protein>
<feature type="non-terminal residue" evidence="1">
    <location>
        <position position="55"/>
    </location>
</feature>
<dbReference type="OMA" id="MYIMRVK"/>
<reference evidence="2" key="1">
    <citation type="journal article" date="2012" name="Proc. Natl. Acad. Sci. U.S.A.">
        <title>Genome sequence of the button mushroom Agaricus bisporus reveals mechanisms governing adaptation to a humic-rich ecological niche.</title>
        <authorList>
            <person name="Morin E."/>
            <person name="Kohler A."/>
            <person name="Baker A.R."/>
            <person name="Foulongne-Oriol M."/>
            <person name="Lombard V."/>
            <person name="Nagy L.G."/>
            <person name="Ohm R.A."/>
            <person name="Patyshakuliyeva A."/>
            <person name="Brun A."/>
            <person name="Aerts A.L."/>
            <person name="Bailey A.M."/>
            <person name="Billette C."/>
            <person name="Coutinho P.M."/>
            <person name="Deakin G."/>
            <person name="Doddapaneni H."/>
            <person name="Floudas D."/>
            <person name="Grimwood J."/>
            <person name="Hilden K."/>
            <person name="Kuees U."/>
            <person name="LaButti K.M."/>
            <person name="Lapidus A."/>
            <person name="Lindquist E.A."/>
            <person name="Lucas S.M."/>
            <person name="Murat C."/>
            <person name="Riley R.W."/>
            <person name="Salamov A.A."/>
            <person name="Schmutz J."/>
            <person name="Subramanian V."/>
            <person name="Woesten H.A.B."/>
            <person name="Xu J."/>
            <person name="Eastwood D.C."/>
            <person name="Foster G.D."/>
            <person name="Sonnenberg A.S."/>
            <person name="Cullen D."/>
            <person name="de Vries R.P."/>
            <person name="Lundell T."/>
            <person name="Hibbett D.S."/>
            <person name="Henrissat B."/>
            <person name="Burton K.S."/>
            <person name="Kerrigan R.W."/>
            <person name="Challen M.P."/>
            <person name="Grigoriev I.V."/>
            <person name="Martin F."/>
        </authorList>
    </citation>
    <scope>NUCLEOTIDE SEQUENCE [LARGE SCALE GENOMIC DNA]</scope>
    <source>
        <strain evidence="2">JB137-S8 / ATCC MYA-4627 / FGSC 10392</strain>
    </source>
</reference>
<dbReference type="AlphaFoldDB" id="K5VS83"/>
<evidence type="ECO:0000313" key="2">
    <source>
        <dbReference type="Proteomes" id="UP000008493"/>
    </source>
</evidence>
<sequence>MYIMRVKKRTAYMEYFLIGEPQRQRSAITIQSEQTPFPPLIHSRTCMHLLPSVSL</sequence>
<dbReference type="Proteomes" id="UP000008493">
    <property type="component" value="Unassembled WGS sequence"/>
</dbReference>
<dbReference type="InParanoid" id="K5VS83"/>
<name>K5VS83_AGABU</name>
<accession>K5VS83</accession>
<dbReference type="GeneID" id="18824649"/>
<organism evidence="1 2">
    <name type="scientific">Agaricus bisporus var. burnettii (strain JB137-S8 / ATCC MYA-4627 / FGSC 10392)</name>
    <name type="common">White button mushroom</name>
    <dbReference type="NCBI Taxonomy" id="597362"/>
    <lineage>
        <taxon>Eukaryota</taxon>
        <taxon>Fungi</taxon>
        <taxon>Dikarya</taxon>
        <taxon>Basidiomycota</taxon>
        <taxon>Agaricomycotina</taxon>
        <taxon>Agaricomycetes</taxon>
        <taxon>Agaricomycetidae</taxon>
        <taxon>Agaricales</taxon>
        <taxon>Agaricineae</taxon>
        <taxon>Agaricaceae</taxon>
        <taxon>Agaricus</taxon>
    </lineage>
</organism>
<dbReference type="KEGG" id="abp:AGABI1DRAFT115255"/>
<keyword evidence="2" id="KW-1185">Reference proteome</keyword>